<reference evidence="2" key="1">
    <citation type="submission" date="2023-03" db="EMBL/GenBank/DDBJ databases">
        <title>Massive genome expansion in bonnet fungi (Mycena s.s.) driven by repeated elements and novel gene families across ecological guilds.</title>
        <authorList>
            <consortium name="Lawrence Berkeley National Laboratory"/>
            <person name="Harder C.B."/>
            <person name="Miyauchi S."/>
            <person name="Viragh M."/>
            <person name="Kuo A."/>
            <person name="Thoen E."/>
            <person name="Andreopoulos B."/>
            <person name="Lu D."/>
            <person name="Skrede I."/>
            <person name="Drula E."/>
            <person name="Henrissat B."/>
            <person name="Morin E."/>
            <person name="Kohler A."/>
            <person name="Barry K."/>
            <person name="LaButti K."/>
            <person name="Morin E."/>
            <person name="Salamov A."/>
            <person name="Lipzen A."/>
            <person name="Mereny Z."/>
            <person name="Hegedus B."/>
            <person name="Baldrian P."/>
            <person name="Stursova M."/>
            <person name="Weitz H."/>
            <person name="Taylor A."/>
            <person name="Grigoriev I.V."/>
            <person name="Nagy L.G."/>
            <person name="Martin F."/>
            <person name="Kauserud H."/>
        </authorList>
    </citation>
    <scope>NUCLEOTIDE SEQUENCE</scope>
    <source>
        <strain evidence="2">9144</strain>
    </source>
</reference>
<gene>
    <name evidence="2" type="ORF">GGX14DRAFT_554514</name>
</gene>
<organism evidence="2 3">
    <name type="scientific">Mycena pura</name>
    <dbReference type="NCBI Taxonomy" id="153505"/>
    <lineage>
        <taxon>Eukaryota</taxon>
        <taxon>Fungi</taxon>
        <taxon>Dikarya</taxon>
        <taxon>Basidiomycota</taxon>
        <taxon>Agaricomycotina</taxon>
        <taxon>Agaricomycetes</taxon>
        <taxon>Agaricomycetidae</taxon>
        <taxon>Agaricales</taxon>
        <taxon>Marasmiineae</taxon>
        <taxon>Mycenaceae</taxon>
        <taxon>Mycena</taxon>
    </lineage>
</organism>
<evidence type="ECO:0000313" key="3">
    <source>
        <dbReference type="Proteomes" id="UP001219525"/>
    </source>
</evidence>
<keyword evidence="3" id="KW-1185">Reference proteome</keyword>
<name>A0AAD7E4G6_9AGAR</name>
<dbReference type="EMBL" id="JARJCW010000002">
    <property type="protein sequence ID" value="KAJ7228418.1"/>
    <property type="molecule type" value="Genomic_DNA"/>
</dbReference>
<protein>
    <submittedName>
        <fullName evidence="2">Uncharacterized protein</fullName>
    </submittedName>
</protein>
<evidence type="ECO:0000313" key="2">
    <source>
        <dbReference type="EMBL" id="KAJ7228418.1"/>
    </source>
</evidence>
<evidence type="ECO:0000256" key="1">
    <source>
        <dbReference type="SAM" id="MobiDB-lite"/>
    </source>
</evidence>
<feature type="region of interest" description="Disordered" evidence="1">
    <location>
        <begin position="37"/>
        <end position="57"/>
    </location>
</feature>
<sequence length="197" mass="21613">MLPIARLLFYDTVVLHSPAQAQALSLAAPCAPRRAVPPPAVRINNTHGDQRKPRDTQMSTKYRNILSMSESLDSLATLDAVDWASVSHAYGPATDVPDQLRTLASPDITPDELANFYLTFYSNIYHQGSRYSASAAAVPFLIALLNPPATVSRERILGLLVNLAVGHPRILLDGFDVFGPRERLVQVQAPGWVEEQQ</sequence>
<dbReference type="Proteomes" id="UP001219525">
    <property type="component" value="Unassembled WGS sequence"/>
</dbReference>
<comment type="caution">
    <text evidence="2">The sequence shown here is derived from an EMBL/GenBank/DDBJ whole genome shotgun (WGS) entry which is preliminary data.</text>
</comment>
<dbReference type="AlphaFoldDB" id="A0AAD7E4G6"/>
<proteinExistence type="predicted"/>
<accession>A0AAD7E4G6</accession>